<feature type="compositionally biased region" description="Low complexity" evidence="1">
    <location>
        <begin position="1"/>
        <end position="15"/>
    </location>
</feature>
<proteinExistence type="predicted"/>
<dbReference type="Gramene" id="PVH62009">
    <property type="protein sequence ID" value="PVH62009"/>
    <property type="gene ID" value="PAHAL_3G180000"/>
</dbReference>
<accession>A0A2T8KIP2</accession>
<sequence length="200" mass="20621">MAGGAPRPAAGAAARSNPGRSTPASSVASLLRPLRRPTPASSFDSFKGLTTNSSSSAARAKPAPSSPPVFDDNIFDTVLGLRPSQLLRAVRRRRVLGGGPGYDDVFATGTTSPPSTTSPPTPPPPPPSRAARGSRFSSPWRASRMSSATSSSATRCRLIPAASSAEGAVGRWIAMDGQHDGSRDRGSQRTHFSLGSQGRA</sequence>
<feature type="compositionally biased region" description="Pro residues" evidence="1">
    <location>
        <begin position="116"/>
        <end position="128"/>
    </location>
</feature>
<protein>
    <submittedName>
        <fullName evidence="2">Uncharacterized protein</fullName>
    </submittedName>
</protein>
<name>A0A2T8KIP2_9POAL</name>
<organism evidence="2">
    <name type="scientific">Panicum hallii</name>
    <dbReference type="NCBI Taxonomy" id="206008"/>
    <lineage>
        <taxon>Eukaryota</taxon>
        <taxon>Viridiplantae</taxon>
        <taxon>Streptophyta</taxon>
        <taxon>Embryophyta</taxon>
        <taxon>Tracheophyta</taxon>
        <taxon>Spermatophyta</taxon>
        <taxon>Magnoliopsida</taxon>
        <taxon>Liliopsida</taxon>
        <taxon>Poales</taxon>
        <taxon>Poaceae</taxon>
        <taxon>PACMAD clade</taxon>
        <taxon>Panicoideae</taxon>
        <taxon>Panicodae</taxon>
        <taxon>Paniceae</taxon>
        <taxon>Panicinae</taxon>
        <taxon>Panicum</taxon>
        <taxon>Panicum sect. Panicum</taxon>
    </lineage>
</organism>
<feature type="region of interest" description="Disordered" evidence="1">
    <location>
        <begin position="96"/>
        <end position="200"/>
    </location>
</feature>
<feature type="compositionally biased region" description="Low complexity" evidence="1">
    <location>
        <begin position="129"/>
        <end position="155"/>
    </location>
</feature>
<gene>
    <name evidence="2" type="ORF">PAHAL_3G180000</name>
</gene>
<evidence type="ECO:0000313" key="2">
    <source>
        <dbReference type="EMBL" id="PVH62009.1"/>
    </source>
</evidence>
<dbReference type="Proteomes" id="UP000243499">
    <property type="component" value="Chromosome 3"/>
</dbReference>
<feature type="compositionally biased region" description="Low complexity" evidence="1">
    <location>
        <begin position="106"/>
        <end position="115"/>
    </location>
</feature>
<feature type="compositionally biased region" description="Polar residues" evidence="1">
    <location>
        <begin position="189"/>
        <end position="200"/>
    </location>
</feature>
<dbReference type="EMBL" id="CM008048">
    <property type="protein sequence ID" value="PVH62009.1"/>
    <property type="molecule type" value="Genomic_DNA"/>
</dbReference>
<evidence type="ECO:0000256" key="1">
    <source>
        <dbReference type="SAM" id="MobiDB-lite"/>
    </source>
</evidence>
<feature type="compositionally biased region" description="Polar residues" evidence="1">
    <location>
        <begin position="39"/>
        <end position="52"/>
    </location>
</feature>
<feature type="compositionally biased region" description="Polar residues" evidence="1">
    <location>
        <begin position="18"/>
        <end position="28"/>
    </location>
</feature>
<feature type="compositionally biased region" description="Basic and acidic residues" evidence="1">
    <location>
        <begin position="177"/>
        <end position="187"/>
    </location>
</feature>
<dbReference type="AlphaFoldDB" id="A0A2T8KIP2"/>
<feature type="region of interest" description="Disordered" evidence="1">
    <location>
        <begin position="1"/>
        <end position="72"/>
    </location>
</feature>
<feature type="compositionally biased region" description="Low complexity" evidence="1">
    <location>
        <begin position="53"/>
        <end position="63"/>
    </location>
</feature>
<reference evidence="2" key="1">
    <citation type="submission" date="2018-04" db="EMBL/GenBank/DDBJ databases">
        <title>WGS assembly of Panicum hallii.</title>
        <authorList>
            <person name="Lovell J."/>
            <person name="Jenkins J."/>
            <person name="Lowry D."/>
            <person name="Mamidi S."/>
            <person name="Sreedasyam A."/>
            <person name="Weng X."/>
            <person name="Barry K."/>
            <person name="Bonette J."/>
            <person name="Campitelli B."/>
            <person name="Daum C."/>
            <person name="Gordon S."/>
            <person name="Gould B."/>
            <person name="Lipzen A."/>
            <person name="Macqueen A."/>
            <person name="Palacio-Mejia J."/>
            <person name="Plott C."/>
            <person name="Shakirov E."/>
            <person name="Shu S."/>
            <person name="Yoshinaga Y."/>
            <person name="Zane M."/>
            <person name="Rokhsar D."/>
            <person name="Grimwood J."/>
            <person name="Schmutz J."/>
            <person name="Juenger T."/>
        </authorList>
    </citation>
    <scope>NUCLEOTIDE SEQUENCE [LARGE SCALE GENOMIC DNA]</scope>
    <source>
        <strain evidence="2">FIL2</strain>
    </source>
</reference>